<proteinExistence type="predicted"/>
<protein>
    <submittedName>
        <fullName evidence="1">Uncharacterized protein</fullName>
    </submittedName>
</protein>
<organism evidence="1 2">
    <name type="scientific">Paenibacillus swuensis</name>
    <dbReference type="NCBI Taxonomy" id="1178515"/>
    <lineage>
        <taxon>Bacteria</taxon>
        <taxon>Bacillati</taxon>
        <taxon>Bacillota</taxon>
        <taxon>Bacilli</taxon>
        <taxon>Bacillales</taxon>
        <taxon>Paenibacillaceae</taxon>
        <taxon>Paenibacillus</taxon>
    </lineage>
</organism>
<evidence type="ECO:0000313" key="2">
    <source>
        <dbReference type="Proteomes" id="UP000076927"/>
    </source>
</evidence>
<keyword evidence="2" id="KW-1185">Reference proteome</keyword>
<dbReference type="KEGG" id="pswu:SY83_03940"/>
<dbReference type="PATRIC" id="fig|1178515.4.peg.783"/>
<dbReference type="STRING" id="1178515.SY83_03940"/>
<reference evidence="1 2" key="1">
    <citation type="submission" date="2015-01" db="EMBL/GenBank/DDBJ databases">
        <title>Paenibacillus swuensis/DY6/whole genome sequencing.</title>
        <authorList>
            <person name="Kim M.K."/>
            <person name="Srinivasan S."/>
            <person name="Lee J.-J."/>
        </authorList>
    </citation>
    <scope>NUCLEOTIDE SEQUENCE [LARGE SCALE GENOMIC DNA]</scope>
    <source>
        <strain evidence="1 2">DY6</strain>
    </source>
</reference>
<sequence>MLFEHQVKLVANNLCDFLSLFLCLKELYILERFDFYKTKEELLDDYELNFRKSILEREDEISLFSTEMTSRIKLRTIEDAYDYIMDLRYAI</sequence>
<evidence type="ECO:0000313" key="1">
    <source>
        <dbReference type="EMBL" id="ANE45590.1"/>
    </source>
</evidence>
<name>A0A172TF04_9BACL</name>
<dbReference type="EMBL" id="CP011388">
    <property type="protein sequence ID" value="ANE45590.1"/>
    <property type="molecule type" value="Genomic_DNA"/>
</dbReference>
<dbReference type="AlphaFoldDB" id="A0A172TF04"/>
<gene>
    <name evidence="1" type="ORF">SY83_03940</name>
</gene>
<accession>A0A172TF04</accession>
<dbReference type="Proteomes" id="UP000076927">
    <property type="component" value="Chromosome"/>
</dbReference>